<feature type="chain" id="PRO_5044608879" evidence="7">
    <location>
        <begin position="19"/>
        <end position="258"/>
    </location>
</feature>
<evidence type="ECO:0000256" key="1">
    <source>
        <dbReference type="ARBA" id="ARBA00004193"/>
    </source>
</evidence>
<dbReference type="SUPFAM" id="SSF53850">
    <property type="entry name" value="Periplasmic binding protein-like II"/>
    <property type="match status" value="1"/>
</dbReference>
<dbReference type="SMART" id="SM00079">
    <property type="entry name" value="PBPe"/>
    <property type="match status" value="1"/>
</dbReference>
<dbReference type="CDD" id="cd13530">
    <property type="entry name" value="PBP2_peptides_like"/>
    <property type="match status" value="1"/>
</dbReference>
<dbReference type="InterPro" id="IPR018313">
    <property type="entry name" value="SBP_3_CS"/>
</dbReference>
<dbReference type="Gene3D" id="3.40.190.10">
    <property type="entry name" value="Periplasmic binding protein-like II"/>
    <property type="match status" value="2"/>
</dbReference>
<evidence type="ECO:0000259" key="8">
    <source>
        <dbReference type="SMART" id="SM00062"/>
    </source>
</evidence>
<sequence>MKKTLLFATIIFTLVIMAACGKSNNEGADKESGKANKVLTMATSADFAPFESRDTAGNPQGFDIDLANMIAKELGYKLEIKDMKFDGLIGALQANRADMVLAGMSATEKRKKNVDFSTEYNRSGEMFITLKGSNIKTVDDLKGNTVGVQLGTIQEEGAKALQKKVKFDVKPLDNATTLIQELLSKRIQVAYMDKSVATGYIKKQNLAGFDDPTSSSPGMAVAFPKGSKLVGDVNGVLKKLEDNGKLQELKDKWLKNQQ</sequence>
<feature type="domain" description="Ionotropic glutamate receptor C-terminal" evidence="9">
    <location>
        <begin position="38"/>
        <end position="256"/>
    </location>
</feature>
<proteinExistence type="inferred from homology"/>
<dbReference type="Proteomes" id="UP000295132">
    <property type="component" value="Unassembled WGS sequence"/>
</dbReference>
<evidence type="ECO:0000256" key="5">
    <source>
        <dbReference type="ARBA" id="ARBA00023288"/>
    </source>
</evidence>
<gene>
    <name evidence="11" type="ORF">E2K98_03070</name>
    <name evidence="10" type="ORF">RCG21_02280</name>
</gene>
<accession>A0A4R5VZ71</accession>
<dbReference type="RefSeq" id="WP_133332828.1">
    <property type="nucleotide sequence ID" value="NZ_JAVGVR010000001.1"/>
</dbReference>
<reference evidence="11 12" key="1">
    <citation type="submission" date="2019-03" db="EMBL/GenBank/DDBJ databases">
        <title>Bacillus niacini sp. nov. a Nicotinate-Metabolizing Mesophile Isolated from Soil.</title>
        <authorList>
            <person name="Zhang G."/>
        </authorList>
    </citation>
    <scope>NUCLEOTIDE SEQUENCE [LARGE SCALE GENOMIC DNA]</scope>
    <source>
        <strain evidence="11 12">WN066</strain>
    </source>
</reference>
<evidence type="ECO:0000256" key="6">
    <source>
        <dbReference type="RuleBase" id="RU003744"/>
    </source>
</evidence>
<evidence type="ECO:0000313" key="10">
    <source>
        <dbReference type="EMBL" id="MDQ6595295.1"/>
    </source>
</evidence>
<dbReference type="Pfam" id="PF00497">
    <property type="entry name" value="SBP_bac_3"/>
    <property type="match status" value="1"/>
</dbReference>
<dbReference type="GO" id="GO:0005886">
    <property type="term" value="C:plasma membrane"/>
    <property type="evidence" value="ECO:0007669"/>
    <property type="project" value="UniProtKB-SubCell"/>
</dbReference>
<evidence type="ECO:0000313" key="12">
    <source>
        <dbReference type="Proteomes" id="UP000295132"/>
    </source>
</evidence>
<feature type="domain" description="Solute-binding protein family 3/N-terminal" evidence="8">
    <location>
        <begin position="38"/>
        <end position="257"/>
    </location>
</feature>
<keyword evidence="3 7" id="KW-0732">Signal</keyword>
<dbReference type="PANTHER" id="PTHR35936:SF17">
    <property type="entry name" value="ARGININE-BINDING EXTRACELLULAR PROTEIN ARTP"/>
    <property type="match status" value="1"/>
</dbReference>
<dbReference type="PROSITE" id="PS01039">
    <property type="entry name" value="SBP_BACTERIAL_3"/>
    <property type="match status" value="1"/>
</dbReference>
<comment type="caution">
    <text evidence="11">The sequence shown here is derived from an EMBL/GenBank/DDBJ whole genome shotgun (WGS) entry which is preliminary data.</text>
</comment>
<evidence type="ECO:0000256" key="7">
    <source>
        <dbReference type="SAM" id="SignalP"/>
    </source>
</evidence>
<dbReference type="PROSITE" id="PS51257">
    <property type="entry name" value="PROKAR_LIPOPROTEIN"/>
    <property type="match status" value="1"/>
</dbReference>
<evidence type="ECO:0000256" key="2">
    <source>
        <dbReference type="ARBA" id="ARBA00010333"/>
    </source>
</evidence>
<evidence type="ECO:0000256" key="3">
    <source>
        <dbReference type="ARBA" id="ARBA00022729"/>
    </source>
</evidence>
<dbReference type="SMART" id="SM00062">
    <property type="entry name" value="PBPb"/>
    <property type="match status" value="1"/>
</dbReference>
<feature type="signal peptide" evidence="7">
    <location>
        <begin position="1"/>
        <end position="18"/>
    </location>
</feature>
<dbReference type="GO" id="GO:0015276">
    <property type="term" value="F:ligand-gated monoatomic ion channel activity"/>
    <property type="evidence" value="ECO:0007669"/>
    <property type="project" value="InterPro"/>
</dbReference>
<dbReference type="EMBL" id="SMYO01000002">
    <property type="protein sequence ID" value="TDK63867.1"/>
    <property type="molecule type" value="Genomic_DNA"/>
</dbReference>
<keyword evidence="4" id="KW-0564">Palmitate</keyword>
<reference evidence="10" key="2">
    <citation type="submission" date="2023-08" db="EMBL/GenBank/DDBJ databases">
        <title>Nitrogen cycling bacteria in agricultural field soils.</title>
        <authorList>
            <person name="Jang J."/>
        </authorList>
    </citation>
    <scope>NUCLEOTIDE SEQUENCE</scope>
    <source>
        <strain evidence="10">PS3-36</strain>
    </source>
</reference>
<comment type="subcellular location">
    <subcellularLocation>
        <location evidence="1">Cell membrane</location>
        <topology evidence="1">Lipid-anchor</topology>
    </subcellularLocation>
</comment>
<dbReference type="InterPro" id="IPR001638">
    <property type="entry name" value="Solute-binding_3/MltF_N"/>
</dbReference>
<keyword evidence="13" id="KW-1185">Reference proteome</keyword>
<dbReference type="InterPro" id="IPR001320">
    <property type="entry name" value="Iontro_rcpt_C"/>
</dbReference>
<organism evidence="11 12">
    <name type="scientific">Bacillus salipaludis</name>
    <dbReference type="NCBI Taxonomy" id="2547811"/>
    <lineage>
        <taxon>Bacteria</taxon>
        <taxon>Bacillati</taxon>
        <taxon>Bacillota</taxon>
        <taxon>Bacilli</taxon>
        <taxon>Bacillales</taxon>
        <taxon>Bacillaceae</taxon>
        <taxon>Bacillus</taxon>
    </lineage>
</organism>
<dbReference type="Proteomes" id="UP001178888">
    <property type="component" value="Unassembled WGS sequence"/>
</dbReference>
<evidence type="ECO:0000313" key="13">
    <source>
        <dbReference type="Proteomes" id="UP001178888"/>
    </source>
</evidence>
<dbReference type="EMBL" id="JAVGVR010000001">
    <property type="protein sequence ID" value="MDQ6595295.1"/>
    <property type="molecule type" value="Genomic_DNA"/>
</dbReference>
<keyword evidence="5" id="KW-0449">Lipoprotein</keyword>
<dbReference type="AlphaFoldDB" id="A0A4R5VZ71"/>
<evidence type="ECO:0000313" key="11">
    <source>
        <dbReference type="EMBL" id="TDK63867.1"/>
    </source>
</evidence>
<evidence type="ECO:0000259" key="9">
    <source>
        <dbReference type="SMART" id="SM00079"/>
    </source>
</evidence>
<protein>
    <submittedName>
        <fullName evidence="10 11">ABC transporter substrate-binding protein</fullName>
    </submittedName>
</protein>
<evidence type="ECO:0000256" key="4">
    <source>
        <dbReference type="ARBA" id="ARBA00023139"/>
    </source>
</evidence>
<comment type="similarity">
    <text evidence="2 6">Belongs to the bacterial solute-binding protein 3 family.</text>
</comment>
<dbReference type="PANTHER" id="PTHR35936">
    <property type="entry name" value="MEMBRANE-BOUND LYTIC MUREIN TRANSGLYCOSYLASE F"/>
    <property type="match status" value="1"/>
</dbReference>
<name>A0A4R5VZ71_9BACI</name>